<protein>
    <submittedName>
        <fullName evidence="2">Uncharacterized protein</fullName>
    </submittedName>
</protein>
<dbReference type="SUPFAM" id="SSF53474">
    <property type="entry name" value="alpha/beta-Hydrolases"/>
    <property type="match status" value="1"/>
</dbReference>
<evidence type="ECO:0000313" key="2">
    <source>
        <dbReference type="EMBL" id="RYR66201.1"/>
    </source>
</evidence>
<comment type="caution">
    <text evidence="2">The sequence shown here is derived from an EMBL/GenBank/DDBJ whole genome shotgun (WGS) entry which is preliminary data.</text>
</comment>
<dbReference type="PANTHER" id="PTHR11034">
    <property type="entry name" value="N-MYC DOWNSTREAM REGULATED"/>
    <property type="match status" value="1"/>
</dbReference>
<dbReference type="Proteomes" id="UP000289738">
    <property type="component" value="Chromosome A03"/>
</dbReference>
<gene>
    <name evidence="2" type="ORF">Ahy_A03g012174</name>
</gene>
<dbReference type="EMBL" id="SDMP01000003">
    <property type="protein sequence ID" value="RYR66201.1"/>
    <property type="molecule type" value="Genomic_DNA"/>
</dbReference>
<dbReference type="Gene3D" id="3.40.50.1820">
    <property type="entry name" value="alpha/beta hydrolase"/>
    <property type="match status" value="1"/>
</dbReference>
<dbReference type="Pfam" id="PF03096">
    <property type="entry name" value="Ndr"/>
    <property type="match status" value="1"/>
</dbReference>
<organism evidence="2 3">
    <name type="scientific">Arachis hypogaea</name>
    <name type="common">Peanut</name>
    <dbReference type="NCBI Taxonomy" id="3818"/>
    <lineage>
        <taxon>Eukaryota</taxon>
        <taxon>Viridiplantae</taxon>
        <taxon>Streptophyta</taxon>
        <taxon>Embryophyta</taxon>
        <taxon>Tracheophyta</taxon>
        <taxon>Spermatophyta</taxon>
        <taxon>Magnoliopsida</taxon>
        <taxon>eudicotyledons</taxon>
        <taxon>Gunneridae</taxon>
        <taxon>Pentapetalae</taxon>
        <taxon>rosids</taxon>
        <taxon>fabids</taxon>
        <taxon>Fabales</taxon>
        <taxon>Fabaceae</taxon>
        <taxon>Papilionoideae</taxon>
        <taxon>50 kb inversion clade</taxon>
        <taxon>dalbergioids sensu lato</taxon>
        <taxon>Dalbergieae</taxon>
        <taxon>Pterocarpus clade</taxon>
        <taxon>Arachis</taxon>
    </lineage>
</organism>
<proteinExistence type="inferred from homology"/>
<sequence>MGMGVAAGAYILTLFAMKYRQRVHGLILVSPLCKEPSWTEWLCNKVMSNLLYFCGMCRVAKEMLLKRYYSKDIRGGAQFPKSDIVKAFRRRKLHKFPEELVGFIFCTKFCFIFS</sequence>
<accession>A0A445DSV4</accession>
<dbReference type="InterPro" id="IPR004142">
    <property type="entry name" value="NDRG"/>
</dbReference>
<keyword evidence="3" id="KW-1185">Reference proteome</keyword>
<evidence type="ECO:0000256" key="1">
    <source>
        <dbReference type="ARBA" id="ARBA00005598"/>
    </source>
</evidence>
<dbReference type="AlphaFoldDB" id="A0A445DSV4"/>
<comment type="similarity">
    <text evidence="1">Belongs to the NDRG family.</text>
</comment>
<reference evidence="2 3" key="1">
    <citation type="submission" date="2019-01" db="EMBL/GenBank/DDBJ databases">
        <title>Sequencing of cultivated peanut Arachis hypogaea provides insights into genome evolution and oil improvement.</title>
        <authorList>
            <person name="Chen X."/>
        </authorList>
    </citation>
    <scope>NUCLEOTIDE SEQUENCE [LARGE SCALE GENOMIC DNA]</scope>
    <source>
        <strain evidence="3">cv. Fuhuasheng</strain>
        <tissue evidence="2">Leaves</tissue>
    </source>
</reference>
<dbReference type="InterPro" id="IPR029058">
    <property type="entry name" value="AB_hydrolase_fold"/>
</dbReference>
<evidence type="ECO:0000313" key="3">
    <source>
        <dbReference type="Proteomes" id="UP000289738"/>
    </source>
</evidence>
<name>A0A445DSV4_ARAHY</name>